<dbReference type="AlphaFoldDB" id="A0A2N9IXS4"/>
<evidence type="ECO:0000313" key="2">
    <source>
        <dbReference type="EMBL" id="SPD28851.1"/>
    </source>
</evidence>
<accession>A0A2N9IXS4</accession>
<evidence type="ECO:0000256" key="1">
    <source>
        <dbReference type="SAM" id="MobiDB-lite"/>
    </source>
</evidence>
<name>A0A2N9IXS4_FAGSY</name>
<gene>
    <name evidence="2" type="ORF">FSB_LOCUS56733</name>
</gene>
<feature type="region of interest" description="Disordered" evidence="1">
    <location>
        <begin position="71"/>
        <end position="91"/>
    </location>
</feature>
<organism evidence="2">
    <name type="scientific">Fagus sylvatica</name>
    <name type="common">Beechnut</name>
    <dbReference type="NCBI Taxonomy" id="28930"/>
    <lineage>
        <taxon>Eukaryota</taxon>
        <taxon>Viridiplantae</taxon>
        <taxon>Streptophyta</taxon>
        <taxon>Embryophyta</taxon>
        <taxon>Tracheophyta</taxon>
        <taxon>Spermatophyta</taxon>
        <taxon>Magnoliopsida</taxon>
        <taxon>eudicotyledons</taxon>
        <taxon>Gunneridae</taxon>
        <taxon>Pentapetalae</taxon>
        <taxon>rosids</taxon>
        <taxon>fabids</taxon>
        <taxon>Fagales</taxon>
        <taxon>Fagaceae</taxon>
        <taxon>Fagus</taxon>
    </lineage>
</organism>
<dbReference type="EMBL" id="OIVN01006248">
    <property type="protein sequence ID" value="SPD28851.1"/>
    <property type="molecule type" value="Genomic_DNA"/>
</dbReference>
<protein>
    <submittedName>
        <fullName evidence="2">Uncharacterized protein</fullName>
    </submittedName>
</protein>
<reference evidence="2" key="1">
    <citation type="submission" date="2018-02" db="EMBL/GenBank/DDBJ databases">
        <authorList>
            <person name="Cohen D.B."/>
            <person name="Kent A.D."/>
        </authorList>
    </citation>
    <scope>NUCLEOTIDE SEQUENCE</scope>
</reference>
<proteinExistence type="predicted"/>
<sequence>MFPVSTNPLGPCSDQRPRDYVVSLLYVLPLPLDSSPLPSFYVIRVGFLLIEVGSGRLVHNNPILGAMWGGAVSGAGRDKLPRPPGRGGVGY</sequence>